<dbReference type="Proteomes" id="UP000242381">
    <property type="component" value="Unassembled WGS sequence"/>
</dbReference>
<feature type="region of interest" description="Disordered" evidence="1">
    <location>
        <begin position="26"/>
        <end position="143"/>
    </location>
</feature>
<evidence type="ECO:0000259" key="2">
    <source>
        <dbReference type="Pfam" id="PF11976"/>
    </source>
</evidence>
<dbReference type="AlphaFoldDB" id="A0A1X0RTV1"/>
<evidence type="ECO:0000313" key="3">
    <source>
        <dbReference type="EMBL" id="ORE15466.1"/>
    </source>
</evidence>
<name>A0A1X0RTV1_RHIZD</name>
<dbReference type="EMBL" id="KV921423">
    <property type="protein sequence ID" value="ORE15466.1"/>
    <property type="molecule type" value="Genomic_DNA"/>
</dbReference>
<proteinExistence type="predicted"/>
<feature type="compositionally biased region" description="Polar residues" evidence="1">
    <location>
        <begin position="100"/>
        <end position="117"/>
    </location>
</feature>
<dbReference type="Gene3D" id="3.10.20.90">
    <property type="entry name" value="Phosphatidylinositol 3-kinase Catalytic Subunit, Chain A, domain 1"/>
    <property type="match status" value="2"/>
</dbReference>
<accession>A0A1X0RTV1</accession>
<dbReference type="CDD" id="cd17080">
    <property type="entry name" value="Ubl_SLD2_Esc2_like"/>
    <property type="match status" value="1"/>
</dbReference>
<dbReference type="InterPro" id="IPR029071">
    <property type="entry name" value="Ubiquitin-like_domsf"/>
</dbReference>
<evidence type="ECO:0000313" key="4">
    <source>
        <dbReference type="Proteomes" id="UP000242381"/>
    </source>
</evidence>
<dbReference type="Pfam" id="PF11976">
    <property type="entry name" value="Rad60-SLD"/>
    <property type="match status" value="1"/>
</dbReference>
<gene>
    <name evidence="3" type="ORF">BCV71DRAFT_292886</name>
</gene>
<dbReference type="OMA" id="GTHKMEI"/>
<feature type="compositionally biased region" description="Acidic residues" evidence="1">
    <location>
        <begin position="28"/>
        <end position="38"/>
    </location>
</feature>
<sequence>MSDFDILNLGNKKSFVASLNKRRIFGLDDSDSSDEEDNDNSHKRKKTIKHVHEDPNKQSKEVKQPIPDILIEDSSEKLDLHIQTAQSPQEETLERKRSNAESTLQTVAESSLASNKDTPLLLSSDEDQEDEQAATEESDISLLDDGIEDLDPDLAAFLTESTTTSINQPEKITIKLQYVIPKQQLVNEAFARIAEKLQKPMKIIVMNNEQFDRILTIFCNHKKLKKDDIVLVYKEGKVFLRGTPAGVGMTGSETHIMYVYTIKAWEEKLERDEEERIKKLKQSQAEPKEEEITETNEEDNALFIKLRGNDKKEIRVRVKPTTRLSAVVEMYKKITKVTGNVQLYFEGESLELNTTIDDTELEDEDLLDVGIKNE</sequence>
<feature type="domain" description="Rad60/SUMO-like" evidence="2">
    <location>
        <begin position="304"/>
        <end position="370"/>
    </location>
</feature>
<dbReference type="VEuPathDB" id="FungiDB:BCV72DRAFT_254388"/>
<protein>
    <recommendedName>
        <fullName evidence="2">Rad60/SUMO-like domain-containing protein</fullName>
    </recommendedName>
</protein>
<evidence type="ECO:0000256" key="1">
    <source>
        <dbReference type="SAM" id="MobiDB-lite"/>
    </source>
</evidence>
<feature type="compositionally biased region" description="Basic and acidic residues" evidence="1">
    <location>
        <begin position="50"/>
        <end position="63"/>
    </location>
</feature>
<feature type="compositionally biased region" description="Acidic residues" evidence="1">
    <location>
        <begin position="124"/>
        <end position="139"/>
    </location>
</feature>
<reference evidence="3 4" key="1">
    <citation type="journal article" date="2016" name="Proc. Natl. Acad. Sci. U.S.A.">
        <title>Lipid metabolic changes in an early divergent fungus govern the establishment of a mutualistic symbiosis with endobacteria.</title>
        <authorList>
            <person name="Lastovetsky O.A."/>
            <person name="Gaspar M.L."/>
            <person name="Mondo S.J."/>
            <person name="LaButti K.M."/>
            <person name="Sandor L."/>
            <person name="Grigoriev I.V."/>
            <person name="Henry S.A."/>
            <person name="Pawlowska T.E."/>
        </authorList>
    </citation>
    <scope>NUCLEOTIDE SEQUENCE [LARGE SCALE GENOMIC DNA]</scope>
    <source>
        <strain evidence="3 4">ATCC 11559</strain>
    </source>
</reference>
<dbReference type="SUPFAM" id="SSF54236">
    <property type="entry name" value="Ubiquitin-like"/>
    <property type="match status" value="1"/>
</dbReference>
<organism evidence="3 4">
    <name type="scientific">Rhizopus microsporus</name>
    <dbReference type="NCBI Taxonomy" id="58291"/>
    <lineage>
        <taxon>Eukaryota</taxon>
        <taxon>Fungi</taxon>
        <taxon>Fungi incertae sedis</taxon>
        <taxon>Mucoromycota</taxon>
        <taxon>Mucoromycotina</taxon>
        <taxon>Mucoromycetes</taxon>
        <taxon>Mucorales</taxon>
        <taxon>Mucorineae</taxon>
        <taxon>Rhizopodaceae</taxon>
        <taxon>Rhizopus</taxon>
    </lineage>
</organism>
<dbReference type="InterPro" id="IPR022617">
    <property type="entry name" value="Rad60/SUMO-like_dom"/>
</dbReference>